<evidence type="ECO:0000256" key="4">
    <source>
        <dbReference type="ARBA" id="ARBA00022833"/>
    </source>
</evidence>
<dbReference type="Gene3D" id="3.10.200.10">
    <property type="entry name" value="Alpha carbonic anhydrase"/>
    <property type="match status" value="1"/>
</dbReference>
<keyword evidence="8" id="KW-0812">Transmembrane</keyword>
<proteinExistence type="inferred from homology"/>
<reference evidence="12" key="1">
    <citation type="submission" date="2015-09" db="EMBL/GenBank/DDBJ databases">
        <authorList>
            <consortium name="Pathogen Informatics"/>
        </authorList>
    </citation>
    <scope>NUCLEOTIDE SEQUENCE [LARGE SCALE GENOMIC DNA]</scope>
    <source>
        <strain evidence="12">Lake Konstanz</strain>
    </source>
</reference>
<feature type="signal peptide" evidence="9">
    <location>
        <begin position="1"/>
        <end position="18"/>
    </location>
</feature>
<protein>
    <recommendedName>
        <fullName evidence="2">carbonic anhydrase</fullName>
        <ecNumber evidence="2">4.2.1.1</ecNumber>
    </recommendedName>
</protein>
<dbReference type="InterPro" id="IPR036398">
    <property type="entry name" value="CA_dom_sf"/>
</dbReference>
<keyword evidence="8" id="KW-0472">Membrane</keyword>
<comment type="catalytic activity">
    <reaction evidence="6">
        <text>hydrogencarbonate + H(+) = CO2 + H2O</text>
        <dbReference type="Rhea" id="RHEA:10748"/>
        <dbReference type="ChEBI" id="CHEBI:15377"/>
        <dbReference type="ChEBI" id="CHEBI:15378"/>
        <dbReference type="ChEBI" id="CHEBI:16526"/>
        <dbReference type="ChEBI" id="CHEBI:17544"/>
        <dbReference type="EC" id="4.2.1.1"/>
    </reaction>
</comment>
<feature type="domain" description="Alpha-carbonic anhydrase" evidence="10">
    <location>
        <begin position="27"/>
        <end position="274"/>
    </location>
</feature>
<dbReference type="InterPro" id="IPR001148">
    <property type="entry name" value="CA_dom"/>
</dbReference>
<comment type="similarity">
    <text evidence="1">Belongs to the alpha-carbonic anhydrase family.</text>
</comment>
<dbReference type="SUPFAM" id="SSF51069">
    <property type="entry name" value="Carbonic anhydrase"/>
    <property type="match status" value="1"/>
</dbReference>
<evidence type="ECO:0000256" key="2">
    <source>
        <dbReference type="ARBA" id="ARBA00012925"/>
    </source>
</evidence>
<evidence type="ECO:0000256" key="6">
    <source>
        <dbReference type="ARBA" id="ARBA00048348"/>
    </source>
</evidence>
<dbReference type="Proteomes" id="UP000051952">
    <property type="component" value="Unassembled WGS sequence"/>
</dbReference>
<gene>
    <name evidence="11" type="ORF">BSAL_37630</name>
</gene>
<feature type="chain" id="PRO_5006622614" description="carbonic anhydrase" evidence="9">
    <location>
        <begin position="19"/>
        <end position="387"/>
    </location>
</feature>
<evidence type="ECO:0000256" key="3">
    <source>
        <dbReference type="ARBA" id="ARBA00022723"/>
    </source>
</evidence>
<name>A0A0S4JQN7_BODSA</name>
<dbReference type="PANTHER" id="PTHR18952">
    <property type="entry name" value="CARBONIC ANHYDRASE"/>
    <property type="match status" value="1"/>
</dbReference>
<keyword evidence="9" id="KW-0732">Signal</keyword>
<feature type="compositionally biased region" description="Acidic residues" evidence="7">
    <location>
        <begin position="364"/>
        <end position="387"/>
    </location>
</feature>
<dbReference type="GO" id="GO:0004089">
    <property type="term" value="F:carbonate dehydratase activity"/>
    <property type="evidence" value="ECO:0007669"/>
    <property type="project" value="UniProtKB-EC"/>
</dbReference>
<keyword evidence="3" id="KW-0479">Metal-binding</keyword>
<evidence type="ECO:0000256" key="9">
    <source>
        <dbReference type="SAM" id="SignalP"/>
    </source>
</evidence>
<dbReference type="InterPro" id="IPR023561">
    <property type="entry name" value="Carbonic_anhydrase_a-class"/>
</dbReference>
<keyword evidence="5" id="KW-0456">Lyase</keyword>
<feature type="transmembrane region" description="Helical" evidence="8">
    <location>
        <begin position="310"/>
        <end position="334"/>
    </location>
</feature>
<evidence type="ECO:0000256" key="8">
    <source>
        <dbReference type="SAM" id="Phobius"/>
    </source>
</evidence>
<dbReference type="PANTHER" id="PTHR18952:SF265">
    <property type="entry name" value="CARBONIC ANHYDRASE"/>
    <property type="match status" value="1"/>
</dbReference>
<keyword evidence="12" id="KW-1185">Reference proteome</keyword>
<evidence type="ECO:0000256" key="5">
    <source>
        <dbReference type="ARBA" id="ARBA00023239"/>
    </source>
</evidence>
<evidence type="ECO:0000256" key="1">
    <source>
        <dbReference type="ARBA" id="ARBA00010718"/>
    </source>
</evidence>
<keyword evidence="4" id="KW-0862">Zinc</keyword>
<accession>A0A0S4JQN7</accession>
<dbReference type="Pfam" id="PF00194">
    <property type="entry name" value="Carb_anhydrase"/>
    <property type="match status" value="1"/>
</dbReference>
<sequence>METRLILLLLAATLCVNGFQSTIQAPFAWDYSGALGQSTWWPVGFYQCDATAFPNQSPVDIVTASVSSVATVPIIVQPVGDPIRTVSVIMQPTTTNVLRAETWPSRNLVYILMNGATASASNLFVFHHIAVHFPSQNTIDGTASDGELSFVFFPVNSSRPYSEYAQNGVNFVIPFVSNSAAAVTRLDKMLGSFANSKTTCVAEMLFVLPTFGLSAMYNGALAFPPCTQSLTTVVSMTALALNPSTVAALKALSPTTVTARATQPIGTRTLIPASVTWNGVYLVPPTTAEMMARPQRYSIESPPLDVTTTAYGYGALSIGMLCVLLLACLAVQVYERVVFVSTIRDTWVNPISQAATFGCAPSESDAEETDEENEEDEEGDEEEGDEM</sequence>
<dbReference type="VEuPathDB" id="TriTrypDB:BSAL_37630"/>
<dbReference type="EMBL" id="CYKH01002045">
    <property type="protein sequence ID" value="CUG92503.1"/>
    <property type="molecule type" value="Genomic_DNA"/>
</dbReference>
<dbReference type="GO" id="GO:0008270">
    <property type="term" value="F:zinc ion binding"/>
    <property type="evidence" value="ECO:0007669"/>
    <property type="project" value="InterPro"/>
</dbReference>
<organism evidence="11 12">
    <name type="scientific">Bodo saltans</name>
    <name type="common">Flagellated protozoan</name>
    <dbReference type="NCBI Taxonomy" id="75058"/>
    <lineage>
        <taxon>Eukaryota</taxon>
        <taxon>Discoba</taxon>
        <taxon>Euglenozoa</taxon>
        <taxon>Kinetoplastea</taxon>
        <taxon>Metakinetoplastina</taxon>
        <taxon>Eubodonida</taxon>
        <taxon>Bodonidae</taxon>
        <taxon>Bodo</taxon>
    </lineage>
</organism>
<evidence type="ECO:0000313" key="12">
    <source>
        <dbReference type="Proteomes" id="UP000051952"/>
    </source>
</evidence>
<evidence type="ECO:0000256" key="7">
    <source>
        <dbReference type="SAM" id="MobiDB-lite"/>
    </source>
</evidence>
<dbReference type="EC" id="4.2.1.1" evidence="2"/>
<dbReference type="SMART" id="SM01057">
    <property type="entry name" value="Carb_anhydrase"/>
    <property type="match status" value="1"/>
</dbReference>
<evidence type="ECO:0000259" key="10">
    <source>
        <dbReference type="PROSITE" id="PS51144"/>
    </source>
</evidence>
<dbReference type="AlphaFoldDB" id="A0A0S4JQN7"/>
<feature type="region of interest" description="Disordered" evidence="7">
    <location>
        <begin position="358"/>
        <end position="387"/>
    </location>
</feature>
<evidence type="ECO:0000313" key="11">
    <source>
        <dbReference type="EMBL" id="CUG92503.1"/>
    </source>
</evidence>
<dbReference type="PROSITE" id="PS51144">
    <property type="entry name" value="ALPHA_CA_2"/>
    <property type="match status" value="1"/>
</dbReference>
<keyword evidence="8" id="KW-1133">Transmembrane helix</keyword>